<dbReference type="EMBL" id="JBHRTD010000018">
    <property type="protein sequence ID" value="MFC3140512.1"/>
    <property type="molecule type" value="Genomic_DNA"/>
</dbReference>
<feature type="transmembrane region" description="Helical" evidence="1">
    <location>
        <begin position="250"/>
        <end position="269"/>
    </location>
</feature>
<proteinExistence type="predicted"/>
<accession>A0ABV7GLC2</accession>
<sequence>MTKRYLWVLFGLLTLASCSQLMSANTGKKSVSSSLSSFLYPDESSRVEHQPQMPLLRLPVTVGLAFVPQANSYGESLNRNSELELLGQVKQAFLERDFIDRIEVIPSTYLQPGGGFTNLDQVARLYDVEVMALVSYDQLSQSSENNAAFLYWTIVGMYLIAGNENQVQTFVDTAVFDVASQKMMFRAPGLSKVEASSSAIRLDETIAAQSNEGFQLAVADMIVNLDQELDQFKTRVKEEKIAKVEHKEGYSGGAVSALFLLFACVALGWHRLAIRRW</sequence>
<dbReference type="RefSeq" id="WP_248934396.1">
    <property type="nucleotide sequence ID" value="NZ_JAKILF010000001.1"/>
</dbReference>
<name>A0ABV7GLC2_9GAMM</name>
<feature type="signal peptide" evidence="2">
    <location>
        <begin position="1"/>
        <end position="23"/>
    </location>
</feature>
<evidence type="ECO:0000256" key="2">
    <source>
        <dbReference type="SAM" id="SignalP"/>
    </source>
</evidence>
<protein>
    <submittedName>
        <fullName evidence="3">Rhombotarget lipoprotein</fullName>
    </submittedName>
</protein>
<feature type="chain" id="PRO_5045928323" evidence="2">
    <location>
        <begin position="24"/>
        <end position="277"/>
    </location>
</feature>
<evidence type="ECO:0000313" key="4">
    <source>
        <dbReference type="Proteomes" id="UP001595621"/>
    </source>
</evidence>
<evidence type="ECO:0000256" key="1">
    <source>
        <dbReference type="SAM" id="Phobius"/>
    </source>
</evidence>
<gene>
    <name evidence="3" type="primary">rhlP</name>
    <name evidence="3" type="ORF">ACFOE0_20335</name>
</gene>
<keyword evidence="1" id="KW-0472">Membrane</keyword>
<keyword evidence="4" id="KW-1185">Reference proteome</keyword>
<reference evidence="4" key="1">
    <citation type="journal article" date="2019" name="Int. J. Syst. Evol. Microbiol.">
        <title>The Global Catalogue of Microorganisms (GCM) 10K type strain sequencing project: providing services to taxonomists for standard genome sequencing and annotation.</title>
        <authorList>
            <consortium name="The Broad Institute Genomics Platform"/>
            <consortium name="The Broad Institute Genome Sequencing Center for Infectious Disease"/>
            <person name="Wu L."/>
            <person name="Ma J."/>
        </authorList>
    </citation>
    <scope>NUCLEOTIDE SEQUENCE [LARGE SCALE GENOMIC DNA]</scope>
    <source>
        <strain evidence="4">KCTC 52277</strain>
    </source>
</reference>
<keyword evidence="2" id="KW-0732">Signal</keyword>
<organism evidence="3 4">
    <name type="scientific">Shewanella submarina</name>
    <dbReference type="NCBI Taxonomy" id="2016376"/>
    <lineage>
        <taxon>Bacteria</taxon>
        <taxon>Pseudomonadati</taxon>
        <taxon>Pseudomonadota</taxon>
        <taxon>Gammaproteobacteria</taxon>
        <taxon>Alteromonadales</taxon>
        <taxon>Shewanellaceae</taxon>
        <taxon>Shewanella</taxon>
    </lineage>
</organism>
<dbReference type="PROSITE" id="PS51257">
    <property type="entry name" value="PROKAR_LIPOPROTEIN"/>
    <property type="match status" value="1"/>
</dbReference>
<keyword evidence="1" id="KW-0812">Transmembrane</keyword>
<keyword evidence="1" id="KW-1133">Transmembrane helix</keyword>
<dbReference type="Proteomes" id="UP001595621">
    <property type="component" value="Unassembled WGS sequence"/>
</dbReference>
<dbReference type="InterPro" id="IPR026443">
    <property type="entry name" value="Rhombo_lipo"/>
</dbReference>
<evidence type="ECO:0000313" key="3">
    <source>
        <dbReference type="EMBL" id="MFC3140512.1"/>
    </source>
</evidence>
<keyword evidence="3" id="KW-0449">Lipoprotein</keyword>
<comment type="caution">
    <text evidence="3">The sequence shown here is derived from an EMBL/GenBank/DDBJ whole genome shotgun (WGS) entry which is preliminary data.</text>
</comment>
<dbReference type="NCBIfam" id="TIGR04179">
    <property type="entry name" value="rhombo_lipo"/>
    <property type="match status" value="1"/>
</dbReference>